<name>A0ACD1AAJ5_9FIRM</name>
<proteinExistence type="predicted"/>
<keyword evidence="2" id="KW-1185">Reference proteome</keyword>
<accession>A0ACD1AAJ5</accession>
<evidence type="ECO:0000313" key="2">
    <source>
        <dbReference type="Proteomes" id="UP000594014"/>
    </source>
</evidence>
<sequence>MKKQKCTDLILTTVLAVLGVLSAMPLLITVVGSLMPMNDIVAHYTTQLSVFDIINGIREKYIQIPLIPSRITLEQYQNVLVIQPVFLMLLLNSIKITVPVVLGNLLVSVAAAYGFTVWKWRHKEKVFLIYIIIMLMPLQAVLVPNYIMAEQMRLNGSYLAIILPGIFSPFGTFLLRQSMKKLPKDCLEAAGIDGAGSLRVFWSIVLPQMKSGMAALVMLVFIEYWNVVEQVIIFLKEYYRQPLSVFLSYLPAENVGLIFAASTVYMLVPLWFLALGQKDLERGIELSSSK</sequence>
<gene>
    <name evidence="1" type="ORF">FRZ06_08340</name>
</gene>
<dbReference type="EMBL" id="CP042469">
    <property type="protein sequence ID" value="QOX63358.1"/>
    <property type="molecule type" value="Genomic_DNA"/>
</dbReference>
<organism evidence="1 2">
    <name type="scientific">Anoxybacterium hadale</name>
    <dbReference type="NCBI Taxonomy" id="3408580"/>
    <lineage>
        <taxon>Bacteria</taxon>
        <taxon>Bacillati</taxon>
        <taxon>Bacillota</taxon>
        <taxon>Clostridia</taxon>
        <taxon>Peptostreptococcales</taxon>
        <taxon>Anaerovoracaceae</taxon>
        <taxon>Anoxybacterium</taxon>
    </lineage>
</organism>
<reference evidence="1" key="1">
    <citation type="submission" date="2019-08" db="EMBL/GenBank/DDBJ databases">
        <title>Genome sequence of Clostridiales bacterium MT110.</title>
        <authorList>
            <person name="Cao J."/>
        </authorList>
    </citation>
    <scope>NUCLEOTIDE SEQUENCE</scope>
    <source>
        <strain evidence="1">MT110</strain>
    </source>
</reference>
<evidence type="ECO:0000313" key="1">
    <source>
        <dbReference type="EMBL" id="QOX63358.1"/>
    </source>
</evidence>
<protein>
    <submittedName>
        <fullName evidence="1">Carbohydrate ABC transporter permease</fullName>
    </submittedName>
</protein>
<dbReference type="Proteomes" id="UP000594014">
    <property type="component" value="Chromosome"/>
</dbReference>